<sequence>MSHIKSRKHPRPSTARSLGTASLLTGLALATPLAAHATGEVSADSDTKTLDHVEVVGQRVKRYGADEVSSPKFTQPLLDTTQTIQVIGSDLFNEQGATSLTEALRNSPGVGTFYVGENGNTTTGDAIYMRGFDSSGSIFVDGVRDLGSITRDVFNIEQIEVEKGPAGTDTGRSSPTGAINLVTKRARLADATSASLSFGTDDQLRATADWNQTFGTGNAFRINLMAQDSGVPGRDVVERNRWGIATSFGFGLDGDTRIHLDLSHVEQNNLPDGGVPTIGLPGYSSPDPTRPEIGQAPTVDPENFYGTLKDYDDVTADMLTLNIEHRFSDETVLRNTTRWGRSHQDYMLTAFMGGSGNIDTPDLADPGSWTLTRNLPTFKDQRYSIATNQTSLTTRLGSGDVVHDLSTGLEITREELDSAGVGVRGGSAWPVANLYRPDADVSGLDWGSTGAGADGRTDTIAVYLFDTMKVGDRWQFNGGLRLDRYDSAFSNTAPCGGRGGPACGSAPAGTVLPNVDADSSDTLFNWKVGALFKPTPASSLYANYAISQQPPGGASLELSGSANNANNPIFDPQEASTAEIGAKWSFSEDALLLSAALYDTTIENEIVQDPVDQQYYQNGEKRVRGIEISAVGQITEAWSVSAGFTTMDTEVVEGPPVAVDGSDELTYTPDKAFTAWSTYQFPFGLTVGGGARYSGQLERGRDGAVGTPAYTEDYWVFDAVASYAFGPNWDVRLNVYNVFDEEYVAAINKSGYRYTPGQPRSALVTLNYRF</sequence>
<evidence type="ECO:0000256" key="10">
    <source>
        <dbReference type="ARBA" id="ARBA00023077"/>
    </source>
</evidence>
<keyword evidence="11 14" id="KW-0472">Membrane</keyword>
<dbReference type="EMBL" id="JACHTE010000004">
    <property type="protein sequence ID" value="MBB1088108.1"/>
    <property type="molecule type" value="Genomic_DNA"/>
</dbReference>
<dbReference type="InterPro" id="IPR010105">
    <property type="entry name" value="TonB_sidphr_rcpt"/>
</dbReference>
<proteinExistence type="inferred from homology"/>
<keyword evidence="10 15" id="KW-0798">TonB box</keyword>
<feature type="signal peptide" evidence="16">
    <location>
        <begin position="1"/>
        <end position="37"/>
    </location>
</feature>
<dbReference type="InterPro" id="IPR037066">
    <property type="entry name" value="Plug_dom_sf"/>
</dbReference>
<evidence type="ECO:0000256" key="9">
    <source>
        <dbReference type="ARBA" id="ARBA00023065"/>
    </source>
</evidence>
<feature type="domain" description="TonB-dependent receptor-like beta-barrel" evidence="17">
    <location>
        <begin position="297"/>
        <end position="738"/>
    </location>
</feature>
<dbReference type="InterPro" id="IPR036942">
    <property type="entry name" value="Beta-barrel_TonB_sf"/>
</dbReference>
<keyword evidence="20" id="KW-1185">Reference proteome</keyword>
<keyword evidence="9" id="KW-0406">Ion transport</keyword>
<gene>
    <name evidence="19" type="ORF">H4F99_06350</name>
</gene>
<dbReference type="InterPro" id="IPR000531">
    <property type="entry name" value="Beta-barrel_TonB"/>
</dbReference>
<comment type="similarity">
    <text evidence="2 14 15">Belongs to the TonB-dependent receptor family.</text>
</comment>
<feature type="domain" description="TonB-dependent receptor plug" evidence="18">
    <location>
        <begin position="77"/>
        <end position="178"/>
    </location>
</feature>
<evidence type="ECO:0000313" key="20">
    <source>
        <dbReference type="Proteomes" id="UP000552587"/>
    </source>
</evidence>
<dbReference type="InterPro" id="IPR012910">
    <property type="entry name" value="Plug_dom"/>
</dbReference>
<dbReference type="GO" id="GO:0015891">
    <property type="term" value="P:siderophore transport"/>
    <property type="evidence" value="ECO:0007669"/>
    <property type="project" value="InterPro"/>
</dbReference>
<dbReference type="Gene3D" id="2.40.170.20">
    <property type="entry name" value="TonB-dependent receptor, beta-barrel domain"/>
    <property type="match status" value="1"/>
</dbReference>
<feature type="chain" id="PRO_5030663250" evidence="16">
    <location>
        <begin position="38"/>
        <end position="770"/>
    </location>
</feature>
<keyword evidence="3 14" id="KW-0813">Transport</keyword>
<accession>A0A7W3U390</accession>
<comment type="subcellular location">
    <subcellularLocation>
        <location evidence="1 14">Cell outer membrane</location>
        <topology evidence="1 14">Multi-pass membrane protein</topology>
    </subcellularLocation>
</comment>
<evidence type="ECO:0000256" key="2">
    <source>
        <dbReference type="ARBA" id="ARBA00009810"/>
    </source>
</evidence>
<evidence type="ECO:0000256" key="8">
    <source>
        <dbReference type="ARBA" id="ARBA00023004"/>
    </source>
</evidence>
<evidence type="ECO:0000256" key="16">
    <source>
        <dbReference type="SAM" id="SignalP"/>
    </source>
</evidence>
<keyword evidence="13 14" id="KW-0998">Cell outer membrane</keyword>
<dbReference type="NCBIfam" id="TIGR01783">
    <property type="entry name" value="TonB-siderophor"/>
    <property type="match status" value="1"/>
</dbReference>
<dbReference type="Gene3D" id="2.170.130.10">
    <property type="entry name" value="TonB-dependent receptor, plug domain"/>
    <property type="match status" value="1"/>
</dbReference>
<evidence type="ECO:0000313" key="19">
    <source>
        <dbReference type="EMBL" id="MBB1088108.1"/>
    </source>
</evidence>
<dbReference type="NCBIfam" id="NF007349">
    <property type="entry name" value="PRK09840.1"/>
    <property type="match status" value="1"/>
</dbReference>
<evidence type="ECO:0000256" key="7">
    <source>
        <dbReference type="ARBA" id="ARBA00022729"/>
    </source>
</evidence>
<dbReference type="Pfam" id="PF07715">
    <property type="entry name" value="Plug"/>
    <property type="match status" value="1"/>
</dbReference>
<dbReference type="GO" id="GO:0038023">
    <property type="term" value="F:signaling receptor activity"/>
    <property type="evidence" value="ECO:0007669"/>
    <property type="project" value="InterPro"/>
</dbReference>
<evidence type="ECO:0000256" key="3">
    <source>
        <dbReference type="ARBA" id="ARBA00022448"/>
    </source>
</evidence>
<evidence type="ECO:0000256" key="13">
    <source>
        <dbReference type="ARBA" id="ARBA00023237"/>
    </source>
</evidence>
<keyword evidence="8" id="KW-0408">Iron</keyword>
<dbReference type="PANTHER" id="PTHR32552:SF89">
    <property type="entry name" value="CATECHOLATE SIDEROPHORE RECEPTOR FIU"/>
    <property type="match status" value="1"/>
</dbReference>
<keyword evidence="12 19" id="KW-0675">Receptor</keyword>
<evidence type="ECO:0000256" key="5">
    <source>
        <dbReference type="ARBA" id="ARBA00022496"/>
    </source>
</evidence>
<comment type="caution">
    <text evidence="19">The sequence shown here is derived from an EMBL/GenBank/DDBJ whole genome shotgun (WGS) entry which is preliminary data.</text>
</comment>
<dbReference type="SUPFAM" id="SSF56935">
    <property type="entry name" value="Porins"/>
    <property type="match status" value="1"/>
</dbReference>
<dbReference type="PROSITE" id="PS52016">
    <property type="entry name" value="TONB_DEPENDENT_REC_3"/>
    <property type="match status" value="1"/>
</dbReference>
<dbReference type="PANTHER" id="PTHR32552">
    <property type="entry name" value="FERRICHROME IRON RECEPTOR-RELATED"/>
    <property type="match status" value="1"/>
</dbReference>
<evidence type="ECO:0000256" key="6">
    <source>
        <dbReference type="ARBA" id="ARBA00022692"/>
    </source>
</evidence>
<evidence type="ECO:0000256" key="12">
    <source>
        <dbReference type="ARBA" id="ARBA00023170"/>
    </source>
</evidence>
<evidence type="ECO:0000256" key="14">
    <source>
        <dbReference type="PROSITE-ProRule" id="PRU01360"/>
    </source>
</evidence>
<keyword evidence="6 14" id="KW-0812">Transmembrane</keyword>
<name>A0A7W3U390_9GAMM</name>
<dbReference type="Pfam" id="PF00593">
    <property type="entry name" value="TonB_dep_Rec_b-barrel"/>
    <property type="match status" value="1"/>
</dbReference>
<evidence type="ECO:0000259" key="18">
    <source>
        <dbReference type="Pfam" id="PF07715"/>
    </source>
</evidence>
<dbReference type="AlphaFoldDB" id="A0A7W3U390"/>
<evidence type="ECO:0000256" key="1">
    <source>
        <dbReference type="ARBA" id="ARBA00004571"/>
    </source>
</evidence>
<evidence type="ECO:0000259" key="17">
    <source>
        <dbReference type="Pfam" id="PF00593"/>
    </source>
</evidence>
<evidence type="ECO:0000256" key="4">
    <source>
        <dbReference type="ARBA" id="ARBA00022452"/>
    </source>
</evidence>
<keyword evidence="7 16" id="KW-0732">Signal</keyword>
<dbReference type="GO" id="GO:0015344">
    <property type="term" value="F:siderophore uptake transmembrane transporter activity"/>
    <property type="evidence" value="ECO:0007669"/>
    <property type="project" value="TreeGrafter"/>
</dbReference>
<keyword evidence="5" id="KW-0410">Iron transport</keyword>
<dbReference type="RefSeq" id="WP_182668892.1">
    <property type="nucleotide sequence ID" value="NZ_JACHTE010000004.1"/>
</dbReference>
<evidence type="ECO:0000256" key="11">
    <source>
        <dbReference type="ARBA" id="ARBA00023136"/>
    </source>
</evidence>
<dbReference type="Proteomes" id="UP000552587">
    <property type="component" value="Unassembled WGS sequence"/>
</dbReference>
<dbReference type="GO" id="GO:0009279">
    <property type="term" value="C:cell outer membrane"/>
    <property type="evidence" value="ECO:0007669"/>
    <property type="project" value="UniProtKB-SubCell"/>
</dbReference>
<dbReference type="InterPro" id="IPR039426">
    <property type="entry name" value="TonB-dep_rcpt-like"/>
</dbReference>
<protein>
    <submittedName>
        <fullName evidence="19">Catecholate siderophore receptor Fiu</fullName>
    </submittedName>
</protein>
<organism evidence="19 20">
    <name type="scientific">Marilutibacter penaei</name>
    <dbReference type="NCBI Taxonomy" id="2759900"/>
    <lineage>
        <taxon>Bacteria</taxon>
        <taxon>Pseudomonadati</taxon>
        <taxon>Pseudomonadota</taxon>
        <taxon>Gammaproteobacteria</taxon>
        <taxon>Lysobacterales</taxon>
        <taxon>Lysobacteraceae</taxon>
        <taxon>Marilutibacter</taxon>
    </lineage>
</organism>
<evidence type="ECO:0000256" key="15">
    <source>
        <dbReference type="RuleBase" id="RU003357"/>
    </source>
</evidence>
<reference evidence="19 20" key="1">
    <citation type="submission" date="2020-07" db="EMBL/GenBank/DDBJ databases">
        <authorList>
            <person name="Xu S."/>
            <person name="Li A."/>
        </authorList>
    </citation>
    <scope>NUCLEOTIDE SEQUENCE [LARGE SCALE GENOMIC DNA]</scope>
    <source>
        <strain evidence="19 20">SG-8</strain>
    </source>
</reference>
<dbReference type="CDD" id="cd01347">
    <property type="entry name" value="ligand_gated_channel"/>
    <property type="match status" value="1"/>
</dbReference>
<keyword evidence="4 14" id="KW-1134">Transmembrane beta strand</keyword>